<dbReference type="InterPro" id="IPR000719">
    <property type="entry name" value="Prot_kinase_dom"/>
</dbReference>
<accession>A0ABP1AP88</accession>
<evidence type="ECO:0000256" key="3">
    <source>
        <dbReference type="ARBA" id="ARBA00022777"/>
    </source>
</evidence>
<dbReference type="PROSITE" id="PS00108">
    <property type="entry name" value="PROTEIN_KINASE_ST"/>
    <property type="match status" value="1"/>
</dbReference>
<keyword evidence="3" id="KW-0418">Kinase</keyword>
<evidence type="ECO:0000313" key="6">
    <source>
        <dbReference type="EMBL" id="CAK9864227.1"/>
    </source>
</evidence>
<evidence type="ECO:0000256" key="2">
    <source>
        <dbReference type="ARBA" id="ARBA00022741"/>
    </source>
</evidence>
<keyword evidence="4" id="KW-0067">ATP-binding</keyword>
<feature type="domain" description="Protein kinase" evidence="5">
    <location>
        <begin position="138"/>
        <end position="417"/>
    </location>
</feature>
<name>A0ABP1AP88_9BRYO</name>
<dbReference type="InterPro" id="IPR051681">
    <property type="entry name" value="Ser/Thr_Kinases-Pseudokinases"/>
</dbReference>
<evidence type="ECO:0000259" key="5">
    <source>
        <dbReference type="PROSITE" id="PS50011"/>
    </source>
</evidence>
<organism evidence="6 7">
    <name type="scientific">Sphagnum jensenii</name>
    <dbReference type="NCBI Taxonomy" id="128206"/>
    <lineage>
        <taxon>Eukaryota</taxon>
        <taxon>Viridiplantae</taxon>
        <taxon>Streptophyta</taxon>
        <taxon>Embryophyta</taxon>
        <taxon>Bryophyta</taxon>
        <taxon>Sphagnophytina</taxon>
        <taxon>Sphagnopsida</taxon>
        <taxon>Sphagnales</taxon>
        <taxon>Sphagnaceae</taxon>
        <taxon>Sphagnum</taxon>
    </lineage>
</organism>
<dbReference type="Pfam" id="PF07714">
    <property type="entry name" value="PK_Tyr_Ser-Thr"/>
    <property type="match status" value="1"/>
</dbReference>
<reference evidence="6" key="1">
    <citation type="submission" date="2024-03" db="EMBL/GenBank/DDBJ databases">
        <authorList>
            <consortium name="ELIXIR-Norway"/>
            <consortium name="Elixir Norway"/>
        </authorList>
    </citation>
    <scope>NUCLEOTIDE SEQUENCE</scope>
</reference>
<dbReference type="InterPro" id="IPR011009">
    <property type="entry name" value="Kinase-like_dom_sf"/>
</dbReference>
<keyword evidence="2" id="KW-0547">Nucleotide-binding</keyword>
<sequence length="801" mass="90980">MEDAHDCSSSGLDKGPNGVGRVTYFLSATRSLLIENFRNRFRFRNRELQNDATTSSKGEHTYYSTAPQELWTEPLSKHLQDATTSSTGEHTYYSTAPQELWTEVLSNDLQDLNLVSKTQNNAGESTFVEVQELGQSDLLLLQLLAEGGQAHVYFAECEKFSTPVVVKRLKHGNVDLHKLLYQMEMLMKTRKENNSAICRVFGAGKDFVGNVWVVMERMAGDLRTLIDRRMSYLEDGQMPFDYNNTITMMMHIAQGMEDLHRCDLIHADLKASNILVTPVIISPSEEELDGSQRASESMYFYVKIGDFESTNGVVGTRFWRAPEVLQALRNGAKPMLSPAADVYSYGMLCYELLTGRIPFEKCARTDYNVVLSGERPELPAHVNLTMKELLHACWDTDPLERPGWTSIIKTLKEEVRLHLPPSQQPNRRAQHRIEMARETIQAAATTSETSNVVVTSWEEVVAQGLGTEAFATWKDKVGPEILPVVKVILEWRKALRQDATTTRREATRHDRTMMVDGVKMGDNTVMPGGVLCAFDKAWDLVVETWTNFVGMRYHPGESLTYLICESQMSDGGQIADPDPDMYRPLPSYSLFGRTAKYWLKKMLSNSKEWQAFQTTANTWHSENEASFRRWKEDLQGVSFAWEKVCVAFDAWHVKSPIAFIAWQAVKNSKCREDVNDKLFLDKMIAKIYLEVHNGQKREIYMKALKAWKAFKLEKVTIRRLFLENVLCSAGNNSFSLKRMYCCYKDDHDVDKQSNIGNKDDHDVDKQSNIGSVPSNASTIAYEEEISSVSSIASSLPYQAEI</sequence>
<proteinExistence type="predicted"/>
<keyword evidence="7" id="KW-1185">Reference proteome</keyword>
<evidence type="ECO:0000313" key="7">
    <source>
        <dbReference type="Proteomes" id="UP001497522"/>
    </source>
</evidence>
<dbReference type="EMBL" id="OZ023715">
    <property type="protein sequence ID" value="CAK9864227.1"/>
    <property type="molecule type" value="Genomic_DNA"/>
</dbReference>
<dbReference type="Gene3D" id="1.10.510.10">
    <property type="entry name" value="Transferase(Phosphotransferase) domain 1"/>
    <property type="match status" value="1"/>
</dbReference>
<dbReference type="SMART" id="SM00220">
    <property type="entry name" value="S_TKc"/>
    <property type="match status" value="1"/>
</dbReference>
<dbReference type="PANTHER" id="PTHR44329">
    <property type="entry name" value="SERINE/THREONINE-PROTEIN KINASE TNNI3K-RELATED"/>
    <property type="match status" value="1"/>
</dbReference>
<gene>
    <name evidence="6" type="ORF">CSSPJE1EN2_LOCUS7222</name>
</gene>
<protein>
    <recommendedName>
        <fullName evidence="5">Protein kinase domain-containing protein</fullName>
    </recommendedName>
</protein>
<dbReference type="PANTHER" id="PTHR44329:SF288">
    <property type="entry name" value="MITOGEN-ACTIVATED PROTEIN KINASE KINASE KINASE 20"/>
    <property type="match status" value="1"/>
</dbReference>
<dbReference type="InterPro" id="IPR008271">
    <property type="entry name" value="Ser/Thr_kinase_AS"/>
</dbReference>
<evidence type="ECO:0000256" key="1">
    <source>
        <dbReference type="ARBA" id="ARBA00022679"/>
    </source>
</evidence>
<keyword evidence="1" id="KW-0808">Transferase</keyword>
<dbReference type="InterPro" id="IPR001245">
    <property type="entry name" value="Ser-Thr/Tyr_kinase_cat_dom"/>
</dbReference>
<evidence type="ECO:0000256" key="4">
    <source>
        <dbReference type="ARBA" id="ARBA00022840"/>
    </source>
</evidence>
<dbReference type="Proteomes" id="UP001497522">
    <property type="component" value="Chromosome 14"/>
</dbReference>
<dbReference type="PROSITE" id="PS50011">
    <property type="entry name" value="PROTEIN_KINASE_DOM"/>
    <property type="match status" value="1"/>
</dbReference>
<dbReference type="SUPFAM" id="SSF56112">
    <property type="entry name" value="Protein kinase-like (PK-like)"/>
    <property type="match status" value="1"/>
</dbReference>